<feature type="binding site" description="axial binding residue" evidence="6">
    <location>
        <position position="73"/>
    </location>
    <ligand>
        <name>heme c</name>
        <dbReference type="ChEBI" id="CHEBI:61717"/>
        <label>1</label>
    </ligand>
    <ligandPart>
        <name>Fe</name>
        <dbReference type="ChEBI" id="CHEBI:18248"/>
    </ligandPart>
</feature>
<proteinExistence type="predicted"/>
<feature type="binding site" description="axial binding residue" evidence="6">
    <location>
        <position position="132"/>
    </location>
    <ligand>
        <name>heme c</name>
        <dbReference type="ChEBI" id="CHEBI:61717"/>
        <label>1</label>
    </ligand>
    <ligandPart>
        <name>Fe</name>
        <dbReference type="ChEBI" id="CHEBI:18248"/>
    </ligandPart>
</feature>
<sequence length="134" mass="14323">MKKSLLACLTAAALVLAFALPSIYAEEAPADGLVLDHTDDPKGYTTTFNHSTHTSVDCATCHHVEGEQQYASCVAEGCHDAADKQADMSWYKVVHDRKAGSKPTCVSCHLETAGDDIELKKQLTGCMGSACHPK</sequence>
<evidence type="ECO:0000256" key="1">
    <source>
        <dbReference type="ARBA" id="ARBA00022448"/>
    </source>
</evidence>
<dbReference type="AlphaFoldDB" id="A0A7M3MJH4"/>
<dbReference type="Pfam" id="PF02085">
    <property type="entry name" value="Cytochrom_CIII"/>
    <property type="match status" value="1"/>
</dbReference>
<dbReference type="PRINTS" id="PR00609">
    <property type="entry name" value="CYTOCHROMEC3"/>
</dbReference>
<keyword evidence="4" id="KW-0249">Electron transport</keyword>
<comment type="caution">
    <text evidence="9">The sequence shown here is derived from an EMBL/GenBank/DDBJ whole genome shotgun (WGS) entry which is preliminary data.</text>
</comment>
<keyword evidence="3 6" id="KW-0479">Metal-binding</keyword>
<feature type="binding site" description="axial binding residue" evidence="6">
    <location>
        <position position="131"/>
    </location>
    <ligand>
        <name>heme c</name>
        <dbReference type="ChEBI" id="CHEBI:61717"/>
        <label>1</label>
    </ligand>
    <ligandPart>
        <name>Fe</name>
        <dbReference type="ChEBI" id="CHEBI:18248"/>
    </ligandPart>
</feature>
<evidence type="ECO:0000256" key="4">
    <source>
        <dbReference type="ARBA" id="ARBA00022982"/>
    </source>
</evidence>
<evidence type="ECO:0000256" key="5">
    <source>
        <dbReference type="ARBA" id="ARBA00023004"/>
    </source>
</evidence>
<evidence type="ECO:0000313" key="10">
    <source>
        <dbReference type="Proteomes" id="UP000448292"/>
    </source>
</evidence>
<feature type="binding site" description="axial binding residue" evidence="6">
    <location>
        <position position="126"/>
    </location>
    <ligand>
        <name>heme c</name>
        <dbReference type="ChEBI" id="CHEBI:61717"/>
        <label>1</label>
    </ligand>
    <ligandPart>
        <name>Fe</name>
        <dbReference type="ChEBI" id="CHEBI:18248"/>
    </ligandPart>
</feature>
<keyword evidence="7" id="KW-0732">Signal</keyword>
<feature type="binding site" description="axial binding residue" evidence="6">
    <location>
        <position position="53"/>
    </location>
    <ligand>
        <name>heme c</name>
        <dbReference type="ChEBI" id="CHEBI:61717"/>
        <label>1</label>
    </ligand>
    <ligandPart>
        <name>Fe</name>
        <dbReference type="ChEBI" id="CHEBI:18248"/>
    </ligandPart>
</feature>
<evidence type="ECO:0000256" key="7">
    <source>
        <dbReference type="SAM" id="SignalP"/>
    </source>
</evidence>
<gene>
    <name evidence="9" type="ORF">DPQ33_01685</name>
</gene>
<dbReference type="OrthoDB" id="5418612at2"/>
<feature type="binding site" description="axial binding residue" evidence="6">
    <location>
        <position position="61"/>
    </location>
    <ligand>
        <name>heme c</name>
        <dbReference type="ChEBI" id="CHEBI:61717"/>
        <label>1</label>
    </ligand>
    <ligandPart>
        <name>Fe</name>
        <dbReference type="ChEBI" id="CHEBI:18248"/>
    </ligandPart>
</feature>
<dbReference type="Proteomes" id="UP000448292">
    <property type="component" value="Unassembled WGS sequence"/>
</dbReference>
<evidence type="ECO:0000256" key="2">
    <source>
        <dbReference type="ARBA" id="ARBA00022617"/>
    </source>
</evidence>
<feature type="binding site" description="axial binding residue" evidence="6">
    <location>
        <position position="108"/>
    </location>
    <ligand>
        <name>heme c</name>
        <dbReference type="ChEBI" id="CHEBI:61717"/>
        <label>1</label>
    </ligand>
    <ligandPart>
        <name>Fe</name>
        <dbReference type="ChEBI" id="CHEBI:18248"/>
    </ligandPart>
</feature>
<dbReference type="InterPro" id="IPR020942">
    <property type="entry name" value="Cyt_c_III_dom"/>
</dbReference>
<name>A0A7M3MJH4_9BACT</name>
<reference evidence="9 10" key="1">
    <citation type="submission" date="2018-06" db="EMBL/GenBank/DDBJ databases">
        <title>Complete genome of Desulfovibrio indonesiensis P37SLT.</title>
        <authorList>
            <person name="Crispim J.S."/>
            <person name="Vidigal P.M.P."/>
            <person name="Silva L.C.F."/>
            <person name="Laguardia C.N."/>
            <person name="Araujo L.C."/>
            <person name="Dias R.S."/>
            <person name="Sousa M.P."/>
            <person name="Paula S.O."/>
            <person name="Silva C."/>
        </authorList>
    </citation>
    <scope>NUCLEOTIDE SEQUENCE [LARGE SCALE GENOMIC DNA]</scope>
    <source>
        <strain evidence="9 10">P37SLT</strain>
    </source>
</reference>
<dbReference type="InterPro" id="IPR036280">
    <property type="entry name" value="Multihaem_cyt_sf"/>
</dbReference>
<dbReference type="SUPFAM" id="SSF48695">
    <property type="entry name" value="Multiheme cytochromes"/>
    <property type="match status" value="1"/>
</dbReference>
<feature type="binding site" description="axial binding residue" evidence="6">
    <location>
        <position position="109"/>
    </location>
    <ligand>
        <name>heme c</name>
        <dbReference type="ChEBI" id="CHEBI:61717"/>
        <label>1</label>
    </ligand>
    <ligandPart>
        <name>Fe</name>
        <dbReference type="ChEBI" id="CHEBI:18248"/>
    </ligandPart>
</feature>
<dbReference type="GO" id="GO:0020037">
    <property type="term" value="F:heme binding"/>
    <property type="evidence" value="ECO:0007669"/>
    <property type="project" value="InterPro"/>
</dbReference>
<dbReference type="RefSeq" id="WP_144301425.1">
    <property type="nucleotide sequence ID" value="NZ_QMIE01000001.1"/>
</dbReference>
<organism evidence="9 10">
    <name type="scientific">Oceanidesulfovibrio indonesiensis</name>
    <dbReference type="NCBI Taxonomy" id="54767"/>
    <lineage>
        <taxon>Bacteria</taxon>
        <taxon>Pseudomonadati</taxon>
        <taxon>Thermodesulfobacteriota</taxon>
        <taxon>Desulfovibrionia</taxon>
        <taxon>Desulfovibrionales</taxon>
        <taxon>Desulfovibrionaceae</taxon>
        <taxon>Oceanidesulfovibrio</taxon>
    </lineage>
</organism>
<feature type="binding site" description="axial binding residue" evidence="6">
    <location>
        <position position="58"/>
    </location>
    <ligand>
        <name>heme c</name>
        <dbReference type="ChEBI" id="CHEBI:61717"/>
        <label>1</label>
    </ligand>
    <ligandPart>
        <name>Fe</name>
        <dbReference type="ChEBI" id="CHEBI:18248"/>
    </ligandPart>
</feature>
<feature type="binding site" description="axial binding residue" evidence="6">
    <location>
        <position position="78"/>
    </location>
    <ligand>
        <name>heme c</name>
        <dbReference type="ChEBI" id="CHEBI:61717"/>
        <label>1</label>
    </ligand>
    <ligandPart>
        <name>Fe</name>
        <dbReference type="ChEBI" id="CHEBI:18248"/>
    </ligandPart>
</feature>
<evidence type="ECO:0000259" key="8">
    <source>
        <dbReference type="Pfam" id="PF02085"/>
    </source>
</evidence>
<keyword evidence="1" id="KW-0813">Transport</keyword>
<feature type="chain" id="PRO_5029468736" evidence="7">
    <location>
        <begin position="25"/>
        <end position="134"/>
    </location>
</feature>
<feature type="domain" description="Class III cytochrome C" evidence="8">
    <location>
        <begin position="42"/>
        <end position="132"/>
    </location>
</feature>
<keyword evidence="10" id="KW-1185">Reference proteome</keyword>
<evidence type="ECO:0000256" key="3">
    <source>
        <dbReference type="ARBA" id="ARBA00022723"/>
    </source>
</evidence>
<evidence type="ECO:0000313" key="9">
    <source>
        <dbReference type="EMBL" id="TVM19963.1"/>
    </source>
</evidence>
<feature type="binding site" description="axial binding residue" evidence="6">
    <location>
        <position position="105"/>
    </location>
    <ligand>
        <name>heme c</name>
        <dbReference type="ChEBI" id="CHEBI:61717"/>
        <label>1</label>
    </ligand>
    <ligandPart>
        <name>Fe</name>
        <dbReference type="ChEBI" id="CHEBI:18248"/>
    </ligandPart>
</feature>
<accession>A0A7M3MJH4</accession>
<feature type="binding site" description="axial binding residue" evidence="6">
    <location>
        <position position="62"/>
    </location>
    <ligand>
        <name>heme c</name>
        <dbReference type="ChEBI" id="CHEBI:61717"/>
        <label>1</label>
    </ligand>
    <ligandPart>
        <name>Fe</name>
        <dbReference type="ChEBI" id="CHEBI:18248"/>
    </ligandPart>
</feature>
<feature type="binding site" description="axial binding residue" evidence="6">
    <location>
        <position position="79"/>
    </location>
    <ligand>
        <name>heme c</name>
        <dbReference type="ChEBI" id="CHEBI:61717"/>
        <label>1</label>
    </ligand>
    <ligandPart>
        <name>Fe</name>
        <dbReference type="ChEBI" id="CHEBI:18248"/>
    </ligandPart>
</feature>
<dbReference type="GO" id="GO:0046872">
    <property type="term" value="F:metal ion binding"/>
    <property type="evidence" value="ECO:0007669"/>
    <property type="project" value="UniProtKB-KW"/>
</dbReference>
<comment type="cofactor">
    <cofactor evidence="6">
        <name>heme c</name>
        <dbReference type="ChEBI" id="CHEBI:61717"/>
    </cofactor>
    <text evidence="6">Binds 4 heme c groups covalently per monomer.</text>
</comment>
<feature type="binding site" description="axial binding residue" evidence="6">
    <location>
        <position position="50"/>
    </location>
    <ligand>
        <name>heme c</name>
        <dbReference type="ChEBI" id="CHEBI:61717"/>
        <label>1</label>
    </ligand>
    <ligandPart>
        <name>Fe</name>
        <dbReference type="ChEBI" id="CHEBI:18248"/>
    </ligandPart>
</feature>
<dbReference type="GO" id="GO:0009055">
    <property type="term" value="F:electron transfer activity"/>
    <property type="evidence" value="ECO:0007669"/>
    <property type="project" value="InterPro"/>
</dbReference>
<feature type="signal peptide" evidence="7">
    <location>
        <begin position="1"/>
        <end position="24"/>
    </location>
</feature>
<feature type="binding site" description="axial binding residue" evidence="6">
    <location>
        <position position="63"/>
    </location>
    <ligand>
        <name>heme c</name>
        <dbReference type="ChEBI" id="CHEBI:61717"/>
        <label>1</label>
    </ligand>
    <ligandPart>
        <name>Fe</name>
        <dbReference type="ChEBI" id="CHEBI:18248"/>
    </ligandPart>
</feature>
<keyword evidence="2 6" id="KW-0349">Heme</keyword>
<dbReference type="InterPro" id="IPR002322">
    <property type="entry name" value="Cyt_c_III"/>
</dbReference>
<dbReference type="Gene3D" id="3.90.10.10">
    <property type="entry name" value="Cytochrome C3"/>
    <property type="match status" value="1"/>
</dbReference>
<dbReference type="CDD" id="cd08168">
    <property type="entry name" value="Cytochrom_C3"/>
    <property type="match status" value="1"/>
</dbReference>
<protein>
    <submittedName>
        <fullName evidence="9">Cytochrome C</fullName>
    </submittedName>
</protein>
<dbReference type="EMBL" id="QMIE01000001">
    <property type="protein sequence ID" value="TVM19963.1"/>
    <property type="molecule type" value="Genomic_DNA"/>
</dbReference>
<evidence type="ECO:0000256" key="6">
    <source>
        <dbReference type="PIRSR" id="PIRSR602322-1"/>
    </source>
</evidence>
<keyword evidence="5 6" id="KW-0408">Iron</keyword>